<dbReference type="AlphaFoldDB" id="A0A9P5NG86"/>
<protein>
    <submittedName>
        <fullName evidence="1">Uncharacterized protein</fullName>
    </submittedName>
</protein>
<evidence type="ECO:0000313" key="1">
    <source>
        <dbReference type="EMBL" id="KAF8883076.1"/>
    </source>
</evidence>
<evidence type="ECO:0000313" key="2">
    <source>
        <dbReference type="Proteomes" id="UP000724874"/>
    </source>
</evidence>
<name>A0A9P5NG86_GYMJU</name>
<dbReference type="OrthoDB" id="2987940at2759"/>
<reference evidence="1" key="1">
    <citation type="submission" date="2020-11" db="EMBL/GenBank/DDBJ databases">
        <authorList>
            <consortium name="DOE Joint Genome Institute"/>
            <person name="Ahrendt S."/>
            <person name="Riley R."/>
            <person name="Andreopoulos W."/>
            <person name="LaButti K."/>
            <person name="Pangilinan J."/>
            <person name="Ruiz-duenas F.J."/>
            <person name="Barrasa J.M."/>
            <person name="Sanchez-Garcia M."/>
            <person name="Camarero S."/>
            <person name="Miyauchi S."/>
            <person name="Serrano A."/>
            <person name="Linde D."/>
            <person name="Babiker R."/>
            <person name="Drula E."/>
            <person name="Ayuso-Fernandez I."/>
            <person name="Pacheco R."/>
            <person name="Padilla G."/>
            <person name="Ferreira P."/>
            <person name="Barriuso J."/>
            <person name="Kellner H."/>
            <person name="Castanera R."/>
            <person name="Alfaro M."/>
            <person name="Ramirez L."/>
            <person name="Pisabarro A.G."/>
            <person name="Kuo A."/>
            <person name="Tritt A."/>
            <person name="Lipzen A."/>
            <person name="He G."/>
            <person name="Yan M."/>
            <person name="Ng V."/>
            <person name="Cullen D."/>
            <person name="Martin F."/>
            <person name="Rosso M.-N."/>
            <person name="Henrissat B."/>
            <person name="Hibbett D."/>
            <person name="Martinez A.T."/>
            <person name="Grigoriev I.V."/>
        </authorList>
    </citation>
    <scope>NUCLEOTIDE SEQUENCE</scope>
    <source>
        <strain evidence="1">AH 44721</strain>
    </source>
</reference>
<proteinExistence type="predicted"/>
<comment type="caution">
    <text evidence="1">The sequence shown here is derived from an EMBL/GenBank/DDBJ whole genome shotgun (WGS) entry which is preliminary data.</text>
</comment>
<accession>A0A9P5NG86</accession>
<dbReference type="EMBL" id="JADNYJ010000118">
    <property type="protein sequence ID" value="KAF8883076.1"/>
    <property type="molecule type" value="Genomic_DNA"/>
</dbReference>
<sequence>MQCIAIGHFKEDGDTPHEIVQTDTGCVRRIPDGKDVETGLVTDTDCGEFRFVVHRKLDEDGNIIETKEEKLSRTGSSNYIHRELAREEISTGNFFLSEGCFHYLQAWLDYCRVPKPHHDRKLTFSGELFEIVNSRKEGRDYTTGALPYINYDGIENTLQQEQYEASENMKVPERTIASIRNGDPPHQILDSISRDCRAWMFRAPDMWPVADEDLVREVASKFTPANAIDILRALPNEVFLHHSIRRQHPNVSRSSENLKMALQ</sequence>
<dbReference type="Proteomes" id="UP000724874">
    <property type="component" value="Unassembled WGS sequence"/>
</dbReference>
<gene>
    <name evidence="1" type="ORF">CPB84DRAFT_194171</name>
</gene>
<organism evidence="1 2">
    <name type="scientific">Gymnopilus junonius</name>
    <name type="common">Spectacular rustgill mushroom</name>
    <name type="synonym">Gymnopilus spectabilis subsp. junonius</name>
    <dbReference type="NCBI Taxonomy" id="109634"/>
    <lineage>
        <taxon>Eukaryota</taxon>
        <taxon>Fungi</taxon>
        <taxon>Dikarya</taxon>
        <taxon>Basidiomycota</taxon>
        <taxon>Agaricomycotina</taxon>
        <taxon>Agaricomycetes</taxon>
        <taxon>Agaricomycetidae</taxon>
        <taxon>Agaricales</taxon>
        <taxon>Agaricineae</taxon>
        <taxon>Hymenogastraceae</taxon>
        <taxon>Gymnopilus</taxon>
    </lineage>
</organism>
<keyword evidence="2" id="KW-1185">Reference proteome</keyword>